<feature type="non-terminal residue" evidence="1">
    <location>
        <position position="50"/>
    </location>
</feature>
<accession>A0AAD7ZH92</accession>
<evidence type="ECO:0000313" key="2">
    <source>
        <dbReference type="Proteomes" id="UP001233999"/>
    </source>
</evidence>
<evidence type="ECO:0000313" key="1">
    <source>
        <dbReference type="EMBL" id="KAJ9580290.1"/>
    </source>
</evidence>
<feature type="non-terminal residue" evidence="1">
    <location>
        <position position="1"/>
    </location>
</feature>
<reference evidence="1" key="1">
    <citation type="journal article" date="2023" name="IScience">
        <title>Live-bearing cockroach genome reveals convergent evolutionary mechanisms linked to viviparity in insects and beyond.</title>
        <authorList>
            <person name="Fouks B."/>
            <person name="Harrison M.C."/>
            <person name="Mikhailova A.A."/>
            <person name="Marchal E."/>
            <person name="English S."/>
            <person name="Carruthers M."/>
            <person name="Jennings E.C."/>
            <person name="Chiamaka E.L."/>
            <person name="Frigard R.A."/>
            <person name="Pippel M."/>
            <person name="Attardo G.M."/>
            <person name="Benoit J.B."/>
            <person name="Bornberg-Bauer E."/>
            <person name="Tobe S.S."/>
        </authorList>
    </citation>
    <scope>NUCLEOTIDE SEQUENCE</scope>
    <source>
        <strain evidence="1">Stay&amp;Tobe</strain>
    </source>
</reference>
<keyword evidence="2" id="KW-1185">Reference proteome</keyword>
<organism evidence="1 2">
    <name type="scientific">Diploptera punctata</name>
    <name type="common">Pacific beetle cockroach</name>
    <dbReference type="NCBI Taxonomy" id="6984"/>
    <lineage>
        <taxon>Eukaryota</taxon>
        <taxon>Metazoa</taxon>
        <taxon>Ecdysozoa</taxon>
        <taxon>Arthropoda</taxon>
        <taxon>Hexapoda</taxon>
        <taxon>Insecta</taxon>
        <taxon>Pterygota</taxon>
        <taxon>Neoptera</taxon>
        <taxon>Polyneoptera</taxon>
        <taxon>Dictyoptera</taxon>
        <taxon>Blattodea</taxon>
        <taxon>Blaberoidea</taxon>
        <taxon>Blaberidae</taxon>
        <taxon>Diplopterinae</taxon>
        <taxon>Diploptera</taxon>
    </lineage>
</organism>
<protein>
    <submittedName>
        <fullName evidence="1">Uncharacterized protein</fullName>
    </submittedName>
</protein>
<proteinExistence type="predicted"/>
<sequence length="50" mass="6000">TIYFKIMNWIFLNEVVFLDILRGLWKMMISIRILVENRFGFLCNLSLTSS</sequence>
<dbReference type="AlphaFoldDB" id="A0AAD7ZH92"/>
<dbReference type="EMBL" id="JASPKZ010008350">
    <property type="protein sequence ID" value="KAJ9580290.1"/>
    <property type="molecule type" value="Genomic_DNA"/>
</dbReference>
<dbReference type="Proteomes" id="UP001233999">
    <property type="component" value="Unassembled WGS sequence"/>
</dbReference>
<comment type="caution">
    <text evidence="1">The sequence shown here is derived from an EMBL/GenBank/DDBJ whole genome shotgun (WGS) entry which is preliminary data.</text>
</comment>
<reference evidence="1" key="2">
    <citation type="submission" date="2023-05" db="EMBL/GenBank/DDBJ databases">
        <authorList>
            <person name="Fouks B."/>
        </authorList>
    </citation>
    <scope>NUCLEOTIDE SEQUENCE</scope>
    <source>
        <strain evidence="1">Stay&amp;Tobe</strain>
        <tissue evidence="1">Testes</tissue>
    </source>
</reference>
<gene>
    <name evidence="1" type="ORF">L9F63_004052</name>
</gene>
<name>A0AAD7ZH92_DIPPU</name>